<evidence type="ECO:0000256" key="1">
    <source>
        <dbReference type="SAM" id="MobiDB-lite"/>
    </source>
</evidence>
<dbReference type="Gene3D" id="3.40.50.1000">
    <property type="entry name" value="HAD superfamily/HAD-like"/>
    <property type="match status" value="1"/>
</dbReference>
<gene>
    <name evidence="3" type="ORF">SLEP1_g6146</name>
</gene>
<dbReference type="SUPFAM" id="SSF56784">
    <property type="entry name" value="HAD-like"/>
    <property type="match status" value="1"/>
</dbReference>
<dbReference type="Proteomes" id="UP001054252">
    <property type="component" value="Unassembled WGS sequence"/>
</dbReference>
<dbReference type="FunFam" id="3.40.50.1000:FF:000093">
    <property type="entry name" value="NLI interacting factor-like phosphatase family protein"/>
    <property type="match status" value="1"/>
</dbReference>
<sequence length="322" mass="37189">MNQDREFMGSKLLKKHPTRSGKRHYHRRRHHHHHAHHHVYHRRKYCTTKTASVSLITALNSSMVKCRRRLVKFFSKIARAIIPECDCGPALGFQVLQNPPMEYLENESGPPQFDFEFDTGIVLPHHLVVNHRLLPPLATEGKKTIVLDLDETLIHSSPDPPPKSYDFVVRPEIEGKTVTMYVLKRPGLDEFLKELSEKFEVVVFTAGLKPYASLVLDNLDPEGKIFTHRLYREACKEIRGRYVKDLSELGRDLGEVVIVDDNPKSYSLHPANAIPMKAFVDDMEDRELEKLMVFFRQCSVFRDIREAVRQYLSHLAGDGDNK</sequence>
<feature type="compositionally biased region" description="Basic residues" evidence="1">
    <location>
        <begin position="12"/>
        <end position="41"/>
    </location>
</feature>
<dbReference type="PANTHER" id="PTHR12210">
    <property type="entry name" value="DULLARD PROTEIN PHOSPHATASE"/>
    <property type="match status" value="1"/>
</dbReference>
<reference evidence="3 4" key="1">
    <citation type="journal article" date="2021" name="Commun. Biol.">
        <title>The genome of Shorea leprosula (Dipterocarpaceae) highlights the ecological relevance of drought in aseasonal tropical rainforests.</title>
        <authorList>
            <person name="Ng K.K.S."/>
            <person name="Kobayashi M.J."/>
            <person name="Fawcett J.A."/>
            <person name="Hatakeyama M."/>
            <person name="Paape T."/>
            <person name="Ng C.H."/>
            <person name="Ang C.C."/>
            <person name="Tnah L.H."/>
            <person name="Lee C.T."/>
            <person name="Nishiyama T."/>
            <person name="Sese J."/>
            <person name="O'Brien M.J."/>
            <person name="Copetti D."/>
            <person name="Mohd Noor M.I."/>
            <person name="Ong R.C."/>
            <person name="Putra M."/>
            <person name="Sireger I.Z."/>
            <person name="Indrioko S."/>
            <person name="Kosugi Y."/>
            <person name="Izuno A."/>
            <person name="Isagi Y."/>
            <person name="Lee S.L."/>
            <person name="Shimizu K.K."/>
        </authorList>
    </citation>
    <scope>NUCLEOTIDE SEQUENCE [LARGE SCALE GENOMIC DNA]</scope>
    <source>
        <strain evidence="3">214</strain>
    </source>
</reference>
<feature type="region of interest" description="Disordered" evidence="1">
    <location>
        <begin position="1"/>
        <end position="41"/>
    </location>
</feature>
<dbReference type="NCBIfam" id="TIGR02251">
    <property type="entry name" value="HIF-SF_euk"/>
    <property type="match status" value="1"/>
</dbReference>
<proteinExistence type="predicted"/>
<dbReference type="CDD" id="cd07521">
    <property type="entry name" value="HAD_FCP1-like"/>
    <property type="match status" value="1"/>
</dbReference>
<protein>
    <recommendedName>
        <fullName evidence="2">FCP1 homology domain-containing protein</fullName>
    </recommendedName>
</protein>
<dbReference type="Pfam" id="PF03031">
    <property type="entry name" value="NIF"/>
    <property type="match status" value="1"/>
</dbReference>
<accession>A0AAV5I3Y4</accession>
<dbReference type="InterPro" id="IPR023214">
    <property type="entry name" value="HAD_sf"/>
</dbReference>
<keyword evidence="4" id="KW-1185">Reference proteome</keyword>
<dbReference type="GO" id="GO:0016791">
    <property type="term" value="F:phosphatase activity"/>
    <property type="evidence" value="ECO:0007669"/>
    <property type="project" value="InterPro"/>
</dbReference>
<dbReference type="InterPro" id="IPR050365">
    <property type="entry name" value="TIM50"/>
</dbReference>
<evidence type="ECO:0000313" key="3">
    <source>
        <dbReference type="EMBL" id="GKU92414.1"/>
    </source>
</evidence>
<dbReference type="PROSITE" id="PS50969">
    <property type="entry name" value="FCP1"/>
    <property type="match status" value="1"/>
</dbReference>
<dbReference type="AlphaFoldDB" id="A0AAV5I3Y4"/>
<dbReference type="SMART" id="SM00577">
    <property type="entry name" value="CPDc"/>
    <property type="match status" value="1"/>
</dbReference>
<name>A0AAV5I3Y4_9ROSI</name>
<dbReference type="InterPro" id="IPR011948">
    <property type="entry name" value="Dullard_phosphatase"/>
</dbReference>
<feature type="domain" description="FCP1 homology" evidence="2">
    <location>
        <begin position="138"/>
        <end position="298"/>
    </location>
</feature>
<organism evidence="3 4">
    <name type="scientific">Rubroshorea leprosula</name>
    <dbReference type="NCBI Taxonomy" id="152421"/>
    <lineage>
        <taxon>Eukaryota</taxon>
        <taxon>Viridiplantae</taxon>
        <taxon>Streptophyta</taxon>
        <taxon>Embryophyta</taxon>
        <taxon>Tracheophyta</taxon>
        <taxon>Spermatophyta</taxon>
        <taxon>Magnoliopsida</taxon>
        <taxon>eudicotyledons</taxon>
        <taxon>Gunneridae</taxon>
        <taxon>Pentapetalae</taxon>
        <taxon>rosids</taxon>
        <taxon>malvids</taxon>
        <taxon>Malvales</taxon>
        <taxon>Dipterocarpaceae</taxon>
        <taxon>Rubroshorea</taxon>
    </lineage>
</organism>
<dbReference type="InterPro" id="IPR004274">
    <property type="entry name" value="FCP1_dom"/>
</dbReference>
<comment type="caution">
    <text evidence="3">The sequence shown here is derived from an EMBL/GenBank/DDBJ whole genome shotgun (WGS) entry which is preliminary data.</text>
</comment>
<evidence type="ECO:0000259" key="2">
    <source>
        <dbReference type="PROSITE" id="PS50969"/>
    </source>
</evidence>
<dbReference type="InterPro" id="IPR036412">
    <property type="entry name" value="HAD-like_sf"/>
</dbReference>
<evidence type="ECO:0000313" key="4">
    <source>
        <dbReference type="Proteomes" id="UP001054252"/>
    </source>
</evidence>
<dbReference type="EMBL" id="BPVZ01000006">
    <property type="protein sequence ID" value="GKU92414.1"/>
    <property type="molecule type" value="Genomic_DNA"/>
</dbReference>